<dbReference type="InterPro" id="IPR039300">
    <property type="entry name" value="JASON"/>
</dbReference>
<keyword evidence="2" id="KW-1185">Reference proteome</keyword>
<dbReference type="Proteomes" id="UP000236161">
    <property type="component" value="Unassembled WGS sequence"/>
</dbReference>
<accession>A0A2I0AXE6</accession>
<reference evidence="1 2" key="1">
    <citation type="journal article" date="2017" name="Nature">
        <title>The Apostasia genome and the evolution of orchids.</title>
        <authorList>
            <person name="Zhang G.Q."/>
            <person name="Liu K.W."/>
            <person name="Li Z."/>
            <person name="Lohaus R."/>
            <person name="Hsiao Y.Y."/>
            <person name="Niu S.C."/>
            <person name="Wang J.Y."/>
            <person name="Lin Y.C."/>
            <person name="Xu Q."/>
            <person name="Chen L.J."/>
            <person name="Yoshida K."/>
            <person name="Fujiwara S."/>
            <person name="Wang Z.W."/>
            <person name="Zhang Y.Q."/>
            <person name="Mitsuda N."/>
            <person name="Wang M."/>
            <person name="Liu G.H."/>
            <person name="Pecoraro L."/>
            <person name="Huang H.X."/>
            <person name="Xiao X.J."/>
            <person name="Lin M."/>
            <person name="Wu X.Y."/>
            <person name="Wu W.L."/>
            <person name="Chen Y.Y."/>
            <person name="Chang S.B."/>
            <person name="Sakamoto S."/>
            <person name="Ohme-Takagi M."/>
            <person name="Yagi M."/>
            <person name="Zeng S.J."/>
            <person name="Shen C.Y."/>
            <person name="Yeh C.M."/>
            <person name="Luo Y.B."/>
            <person name="Tsai W.C."/>
            <person name="Van de Peer Y."/>
            <person name="Liu Z.J."/>
        </authorList>
    </citation>
    <scope>NUCLEOTIDE SEQUENCE [LARGE SCALE GENOMIC DNA]</scope>
    <source>
        <strain evidence="2">cv. Shenzhen</strain>
        <tissue evidence="1">Stem</tissue>
    </source>
</reference>
<protein>
    <submittedName>
        <fullName evidence="1">Uncharacterized protein</fullName>
    </submittedName>
</protein>
<dbReference type="OrthoDB" id="1932581at2759"/>
<dbReference type="AlphaFoldDB" id="A0A2I0AXE6"/>
<dbReference type="PANTHER" id="PTHR33318">
    <property type="entry name" value="ASPARTYL/GLUTAMYL-TRNA(ASN/GLN) AMIDOTRANSFERASE SUBUNIT"/>
    <property type="match status" value="1"/>
</dbReference>
<dbReference type="EMBL" id="KZ451939">
    <property type="protein sequence ID" value="PKA60222.1"/>
    <property type="molecule type" value="Genomic_DNA"/>
</dbReference>
<proteinExistence type="predicted"/>
<evidence type="ECO:0000313" key="2">
    <source>
        <dbReference type="Proteomes" id="UP000236161"/>
    </source>
</evidence>
<name>A0A2I0AXE6_9ASPA</name>
<dbReference type="STRING" id="1088818.A0A2I0AXE6"/>
<dbReference type="GO" id="GO:0007142">
    <property type="term" value="P:male meiosis II"/>
    <property type="evidence" value="ECO:0007669"/>
    <property type="project" value="InterPro"/>
</dbReference>
<sequence>MLTWARSSKLTICAVDGAWRNSFKSKVACENSNFVQSNIRMKGEPPFDVSEIEAAMDVTQEPICSGVICDIERAVIGVVVAQRNEDKTSCVSSKQWVGNGFPNSTSKYKEDQKVSWHATPFEVRLDKVLSDEKLHQQRYSSLLLNFNHTLLHLLFTRLSNEKIRQLLVLPLELTLQTVCRAFVL</sequence>
<organism evidence="1 2">
    <name type="scientific">Apostasia shenzhenica</name>
    <dbReference type="NCBI Taxonomy" id="1088818"/>
    <lineage>
        <taxon>Eukaryota</taxon>
        <taxon>Viridiplantae</taxon>
        <taxon>Streptophyta</taxon>
        <taxon>Embryophyta</taxon>
        <taxon>Tracheophyta</taxon>
        <taxon>Spermatophyta</taxon>
        <taxon>Magnoliopsida</taxon>
        <taxon>Liliopsida</taxon>
        <taxon>Asparagales</taxon>
        <taxon>Orchidaceae</taxon>
        <taxon>Apostasioideae</taxon>
        <taxon>Apostasia</taxon>
    </lineage>
</organism>
<evidence type="ECO:0000313" key="1">
    <source>
        <dbReference type="EMBL" id="PKA60222.1"/>
    </source>
</evidence>
<dbReference type="PANTHER" id="PTHR33318:SF7">
    <property type="entry name" value="PROTEIN JASON"/>
    <property type="match status" value="1"/>
</dbReference>
<gene>
    <name evidence="1" type="ORF">AXF42_Ash008281</name>
</gene>